<proteinExistence type="predicted"/>
<protein>
    <submittedName>
        <fullName evidence="2">Uncharacterized protein</fullName>
    </submittedName>
</protein>
<evidence type="ECO:0000256" key="1">
    <source>
        <dbReference type="SAM" id="Phobius"/>
    </source>
</evidence>
<dbReference type="EMBL" id="ADVG01000004">
    <property type="protein sequence ID" value="EFH81821.1"/>
    <property type="molecule type" value="Genomic_DNA"/>
</dbReference>
<dbReference type="Proteomes" id="UP000004508">
    <property type="component" value="Unassembled WGS sequence"/>
</dbReference>
<reference evidence="2 3" key="1">
    <citation type="journal article" date="2011" name="Stand. Genomic Sci.">
        <title>Non-contiguous finished genome sequence and contextual data of the filamentous soil bacterium Ktedonobacter racemifer type strain (SOSP1-21).</title>
        <authorList>
            <person name="Chang Y.J."/>
            <person name="Land M."/>
            <person name="Hauser L."/>
            <person name="Chertkov O."/>
            <person name="Del Rio T.G."/>
            <person name="Nolan M."/>
            <person name="Copeland A."/>
            <person name="Tice H."/>
            <person name="Cheng J.F."/>
            <person name="Lucas S."/>
            <person name="Han C."/>
            <person name="Goodwin L."/>
            <person name="Pitluck S."/>
            <person name="Ivanova N."/>
            <person name="Ovchinikova G."/>
            <person name="Pati A."/>
            <person name="Chen A."/>
            <person name="Palaniappan K."/>
            <person name="Mavromatis K."/>
            <person name="Liolios K."/>
            <person name="Brettin T."/>
            <person name="Fiebig A."/>
            <person name="Rohde M."/>
            <person name="Abt B."/>
            <person name="Goker M."/>
            <person name="Detter J.C."/>
            <person name="Woyke T."/>
            <person name="Bristow J."/>
            <person name="Eisen J.A."/>
            <person name="Markowitz V."/>
            <person name="Hugenholtz P."/>
            <person name="Kyrpides N.C."/>
            <person name="Klenk H.P."/>
            <person name="Lapidus A."/>
        </authorList>
    </citation>
    <scope>NUCLEOTIDE SEQUENCE [LARGE SCALE GENOMIC DNA]</scope>
    <source>
        <strain evidence="3">DSM 44963</strain>
    </source>
</reference>
<keyword evidence="3" id="KW-1185">Reference proteome</keyword>
<keyword evidence="1" id="KW-0472">Membrane</keyword>
<keyword evidence="1" id="KW-0812">Transmembrane</keyword>
<sequence length="49" mass="5744">MIQKRDGQDMVPFDMVVLITFYFLAWMSTHPLLCLIQRSMVCARLLVIV</sequence>
<organism evidence="2 3">
    <name type="scientific">Ktedonobacter racemifer DSM 44963</name>
    <dbReference type="NCBI Taxonomy" id="485913"/>
    <lineage>
        <taxon>Bacteria</taxon>
        <taxon>Bacillati</taxon>
        <taxon>Chloroflexota</taxon>
        <taxon>Ktedonobacteria</taxon>
        <taxon>Ktedonobacterales</taxon>
        <taxon>Ktedonobacteraceae</taxon>
        <taxon>Ktedonobacter</taxon>
    </lineage>
</organism>
<dbReference type="STRING" id="485913.Krac_2573"/>
<accession>D6TZ31</accession>
<evidence type="ECO:0000313" key="3">
    <source>
        <dbReference type="Proteomes" id="UP000004508"/>
    </source>
</evidence>
<dbReference type="AlphaFoldDB" id="D6TZ31"/>
<comment type="caution">
    <text evidence="2">The sequence shown here is derived from an EMBL/GenBank/DDBJ whole genome shotgun (WGS) entry which is preliminary data.</text>
</comment>
<gene>
    <name evidence="2" type="ORF">Krac_2573</name>
</gene>
<keyword evidence="1" id="KW-1133">Transmembrane helix</keyword>
<feature type="transmembrane region" description="Helical" evidence="1">
    <location>
        <begin position="15"/>
        <end position="36"/>
    </location>
</feature>
<evidence type="ECO:0000313" key="2">
    <source>
        <dbReference type="EMBL" id="EFH81821.1"/>
    </source>
</evidence>
<name>D6TZ31_KTERA</name>
<dbReference type="InParanoid" id="D6TZ31"/>